<keyword evidence="3 7" id="KW-1133">Transmembrane helix</keyword>
<feature type="domain" description="Rhodopsin" evidence="8">
    <location>
        <begin position="28"/>
        <end position="265"/>
    </location>
</feature>
<feature type="transmembrane region" description="Helical" evidence="7">
    <location>
        <begin position="75"/>
        <end position="98"/>
    </location>
</feature>
<feature type="transmembrane region" description="Helical" evidence="7">
    <location>
        <begin position="110"/>
        <end position="131"/>
    </location>
</feature>
<organism evidence="9 10">
    <name type="scientific">Xylaria flabelliformis</name>
    <dbReference type="NCBI Taxonomy" id="2512241"/>
    <lineage>
        <taxon>Eukaryota</taxon>
        <taxon>Fungi</taxon>
        <taxon>Dikarya</taxon>
        <taxon>Ascomycota</taxon>
        <taxon>Pezizomycotina</taxon>
        <taxon>Sordariomycetes</taxon>
        <taxon>Xylariomycetidae</taxon>
        <taxon>Xylariales</taxon>
        <taxon>Xylariaceae</taxon>
        <taxon>Xylaria</taxon>
    </lineage>
</organism>
<dbReference type="InterPro" id="IPR052337">
    <property type="entry name" value="SAT4-like"/>
</dbReference>
<evidence type="ECO:0000256" key="1">
    <source>
        <dbReference type="ARBA" id="ARBA00004141"/>
    </source>
</evidence>
<evidence type="ECO:0000256" key="3">
    <source>
        <dbReference type="ARBA" id="ARBA00022989"/>
    </source>
</evidence>
<proteinExistence type="inferred from homology"/>
<reference evidence="10" key="1">
    <citation type="submission" date="2019-06" db="EMBL/GenBank/DDBJ databases">
        <title>Draft genome sequence of the griseofulvin-producing fungus Xylaria cubensis strain G536.</title>
        <authorList>
            <person name="Mead M.E."/>
            <person name="Raja H.A."/>
            <person name="Steenwyk J.L."/>
            <person name="Knowles S.L."/>
            <person name="Oberlies N.H."/>
            <person name="Rokas A."/>
        </authorList>
    </citation>
    <scope>NUCLEOTIDE SEQUENCE [LARGE SCALE GENOMIC DNA]</scope>
    <source>
        <strain evidence="10">G536</strain>
    </source>
</reference>
<evidence type="ECO:0000259" key="8">
    <source>
        <dbReference type="Pfam" id="PF20684"/>
    </source>
</evidence>
<feature type="region of interest" description="Disordered" evidence="6">
    <location>
        <begin position="290"/>
        <end position="310"/>
    </location>
</feature>
<dbReference type="Proteomes" id="UP000319160">
    <property type="component" value="Unassembled WGS sequence"/>
</dbReference>
<evidence type="ECO:0000256" key="5">
    <source>
        <dbReference type="ARBA" id="ARBA00038359"/>
    </source>
</evidence>
<dbReference type="InterPro" id="IPR049326">
    <property type="entry name" value="Rhodopsin_dom_fungi"/>
</dbReference>
<accession>A0A553HW97</accession>
<feature type="transmembrane region" description="Helical" evidence="7">
    <location>
        <begin position="32"/>
        <end position="52"/>
    </location>
</feature>
<feature type="transmembrane region" description="Helical" evidence="7">
    <location>
        <begin position="199"/>
        <end position="221"/>
    </location>
</feature>
<name>A0A553HW97_9PEZI</name>
<dbReference type="PANTHER" id="PTHR33048">
    <property type="entry name" value="PTH11-LIKE INTEGRAL MEMBRANE PROTEIN (AFU_ORTHOLOGUE AFUA_5G11245)"/>
    <property type="match status" value="1"/>
</dbReference>
<feature type="transmembrane region" description="Helical" evidence="7">
    <location>
        <begin position="164"/>
        <end position="187"/>
    </location>
</feature>
<dbReference type="OrthoDB" id="61113at2759"/>
<evidence type="ECO:0000313" key="9">
    <source>
        <dbReference type="EMBL" id="TRX92207.1"/>
    </source>
</evidence>
<comment type="similarity">
    <text evidence="5">Belongs to the SAT4 family.</text>
</comment>
<feature type="region of interest" description="Disordered" evidence="6">
    <location>
        <begin position="389"/>
        <end position="424"/>
    </location>
</feature>
<dbReference type="PANTHER" id="PTHR33048:SF47">
    <property type="entry name" value="INTEGRAL MEMBRANE PROTEIN-RELATED"/>
    <property type="match status" value="1"/>
</dbReference>
<dbReference type="EMBL" id="VFLP01000038">
    <property type="protein sequence ID" value="TRX92207.1"/>
    <property type="molecule type" value="Genomic_DNA"/>
</dbReference>
<dbReference type="AlphaFoldDB" id="A0A553HW97"/>
<dbReference type="Pfam" id="PF20684">
    <property type="entry name" value="Fung_rhodopsin"/>
    <property type="match status" value="1"/>
</dbReference>
<evidence type="ECO:0000256" key="6">
    <source>
        <dbReference type="SAM" id="MobiDB-lite"/>
    </source>
</evidence>
<keyword evidence="4 7" id="KW-0472">Membrane</keyword>
<comment type="subcellular location">
    <subcellularLocation>
        <location evidence="1">Membrane</location>
        <topology evidence="1">Multi-pass membrane protein</topology>
    </subcellularLocation>
</comment>
<gene>
    <name evidence="9" type="ORF">FHL15_006822</name>
</gene>
<protein>
    <recommendedName>
        <fullName evidence="8">Rhodopsin domain-containing protein</fullName>
    </recommendedName>
</protein>
<dbReference type="GO" id="GO:0016020">
    <property type="term" value="C:membrane"/>
    <property type="evidence" value="ECO:0007669"/>
    <property type="project" value="UniProtKB-SubCell"/>
</dbReference>
<comment type="caution">
    <text evidence="9">The sequence shown here is derived from an EMBL/GenBank/DDBJ whole genome shotgun (WGS) entry which is preliminary data.</text>
</comment>
<keyword evidence="2 7" id="KW-0812">Transmembrane</keyword>
<evidence type="ECO:0000256" key="4">
    <source>
        <dbReference type="ARBA" id="ARBA00023136"/>
    </source>
</evidence>
<evidence type="ECO:0000313" key="10">
    <source>
        <dbReference type="Proteomes" id="UP000319160"/>
    </source>
</evidence>
<feature type="compositionally biased region" description="Basic and acidic residues" evidence="6">
    <location>
        <begin position="389"/>
        <end position="410"/>
    </location>
</feature>
<feature type="transmembrane region" description="Helical" evidence="7">
    <location>
        <begin position="241"/>
        <end position="264"/>
    </location>
</feature>
<evidence type="ECO:0000256" key="2">
    <source>
        <dbReference type="ARBA" id="ARBA00022692"/>
    </source>
</evidence>
<evidence type="ECO:0000256" key="7">
    <source>
        <dbReference type="SAM" id="Phobius"/>
    </source>
</evidence>
<sequence>MSRDSTWKLFGKRYDNSHDTPSPFNNKSTVEGVLITFAITGTVGTIFLLLLFDNGFGQHFYDIGKANQVAFQKKFYVALLSYTISTTLMKLCLLSQYLRLFANDHRARKVCWFFIVLSALWGIAFSTIAIVPCVPITSFWEWNDTNARCYGFGSRVPNEIGGTYAAHVSSNVILDLIVLAIPIPLYFQTFKQKKQRIGFSIMILLGVGINIISIWRLHTIIETRAATYPVIDPTFYGPQSIVLAALEVDLASIVASIPVFWPILTQSWNAIFVTQEVHVTHHHRRLSGDDHQFELHTPSRRSSRRGSDGSLKLVIMDTEGQSLSSRTVTPTPPIERLQQAYDRNDPYVRGRVYPLEGGMIASEAQVVSEGQRGFERNYREHFGLAPGLDKLDESRVSSERQSKDDQRDRTWSLTISRKSSQRFR</sequence>
<keyword evidence="10" id="KW-1185">Reference proteome</keyword>